<name>A0A5N7N316_9HYPH</name>
<dbReference type="EMBL" id="VOSK01000312">
    <property type="protein sequence ID" value="MPR30116.1"/>
    <property type="molecule type" value="Genomic_DNA"/>
</dbReference>
<dbReference type="SMART" id="SM00490">
    <property type="entry name" value="HELICc"/>
    <property type="match status" value="1"/>
</dbReference>
<dbReference type="PROSITE" id="PS51192">
    <property type="entry name" value="HELICASE_ATP_BIND_1"/>
    <property type="match status" value="1"/>
</dbReference>
<proteinExistence type="predicted"/>
<dbReference type="Proteomes" id="UP000403266">
    <property type="component" value="Unassembled WGS sequence"/>
</dbReference>
<dbReference type="SUPFAM" id="SSF52540">
    <property type="entry name" value="P-loop containing nucleoside triphosphate hydrolases"/>
    <property type="match status" value="1"/>
</dbReference>
<comment type="caution">
    <text evidence="2">The sequence shown here is derived from an EMBL/GenBank/DDBJ whole genome shotgun (WGS) entry which is preliminary data.</text>
</comment>
<dbReference type="InterPro" id="IPR006935">
    <property type="entry name" value="Helicase/UvrB_N"/>
</dbReference>
<dbReference type="Pfam" id="PF00271">
    <property type="entry name" value="Helicase_C"/>
    <property type="match status" value="1"/>
</dbReference>
<keyword evidence="2" id="KW-0067">ATP-binding</keyword>
<dbReference type="PANTHER" id="PTHR47396">
    <property type="entry name" value="TYPE I RESTRICTION ENZYME ECOKI R PROTEIN"/>
    <property type="match status" value="1"/>
</dbReference>
<dbReference type="OrthoDB" id="5194627at2"/>
<dbReference type="PANTHER" id="PTHR47396:SF1">
    <property type="entry name" value="ATP-DEPENDENT HELICASE IRC3-RELATED"/>
    <property type="match status" value="1"/>
</dbReference>
<dbReference type="InterPro" id="IPR050742">
    <property type="entry name" value="Helicase_Restrict-Modif_Enz"/>
</dbReference>
<sequence length="486" mass="53862">MIALRCHQEAALAMLRSSLARGKRRPLVQAPTGFGKTRVAAAIVERALAKGKRVLFTVPALSLVNQTVSEFAKLGITQVGVIQGVHELTDPSMPVQVASIQTLMRRTMPDCDIALVDEAHKLFDFYGKWFAEAEHPIIGLSATPWTRGLGKLYDELIIASTTSELIEAGFLSPFRVFAPSHPDLSGVRTVAGDYHEGDLSEAMDNANLVADVVETWKKRGENRPTLCFAVDRAHAKHLQTCFEASGVSTGYIDAYTPRDEREAIAQAFHAGEVKVICNVGCLTTGVDWNVLCIIMARPTKSEMLYTQIIGRGLRTADGKQDCLILDHSDTTLRLGFVTDIRHEQLDDGTARRSSRDERDEPLPKECPSCSFLKPPKVHACPSCGFKPERQSQVESEDGELMEITGAKRTFSMADKVSFYGQLRHYAHSRNYAKGWAYHKYIERFGVAPGGEVHNARLRLPTPATLSWIRSQQIRYAKRSEVQHAVA</sequence>
<dbReference type="RefSeq" id="WP_152716976.1">
    <property type="nucleotide sequence ID" value="NZ_VOSJ01000338.1"/>
</dbReference>
<evidence type="ECO:0000259" key="1">
    <source>
        <dbReference type="PROSITE" id="PS51192"/>
    </source>
</evidence>
<dbReference type="GO" id="GO:0005829">
    <property type="term" value="C:cytosol"/>
    <property type="evidence" value="ECO:0007669"/>
    <property type="project" value="TreeGrafter"/>
</dbReference>
<dbReference type="Pfam" id="PF04851">
    <property type="entry name" value="ResIII"/>
    <property type="match status" value="1"/>
</dbReference>
<evidence type="ECO:0000313" key="3">
    <source>
        <dbReference type="Proteomes" id="UP000403266"/>
    </source>
</evidence>
<dbReference type="GO" id="GO:0004386">
    <property type="term" value="F:helicase activity"/>
    <property type="evidence" value="ECO:0007669"/>
    <property type="project" value="UniProtKB-KW"/>
</dbReference>
<gene>
    <name evidence="2" type="ORF">FS320_34975</name>
</gene>
<dbReference type="AlphaFoldDB" id="A0A5N7N316"/>
<dbReference type="InterPro" id="IPR014001">
    <property type="entry name" value="Helicase_ATP-bd"/>
</dbReference>
<keyword evidence="2" id="KW-0547">Nucleotide-binding</keyword>
<keyword evidence="2" id="KW-0378">Hydrolase</keyword>
<dbReference type="InterPro" id="IPR001650">
    <property type="entry name" value="Helicase_C-like"/>
</dbReference>
<dbReference type="SMART" id="SM00487">
    <property type="entry name" value="DEXDc"/>
    <property type="match status" value="1"/>
</dbReference>
<keyword evidence="3" id="KW-1185">Reference proteome</keyword>
<protein>
    <submittedName>
        <fullName evidence="2">DEAD/DEAH box helicase</fullName>
    </submittedName>
</protein>
<dbReference type="Gene3D" id="3.40.50.300">
    <property type="entry name" value="P-loop containing nucleotide triphosphate hydrolases"/>
    <property type="match status" value="2"/>
</dbReference>
<dbReference type="GO" id="GO:0005524">
    <property type="term" value="F:ATP binding"/>
    <property type="evidence" value="ECO:0007669"/>
    <property type="project" value="InterPro"/>
</dbReference>
<feature type="domain" description="Helicase ATP-binding" evidence="1">
    <location>
        <begin position="17"/>
        <end position="162"/>
    </location>
</feature>
<reference evidence="2 3" key="1">
    <citation type="journal article" date="2019" name="Syst. Appl. Microbiol.">
        <title>Microvirga tunisiensis sp. nov., a root nodule symbiotic bacterium isolated from Lupinus micranthus and L. luteus grown in Northern Tunisia.</title>
        <authorList>
            <person name="Msaddak A."/>
            <person name="Rejili M."/>
            <person name="Duran D."/>
            <person name="Mars M."/>
            <person name="Palacios J.M."/>
            <person name="Ruiz-Argueso T."/>
            <person name="Rey L."/>
            <person name="Imperial J."/>
        </authorList>
    </citation>
    <scope>NUCLEOTIDE SEQUENCE [LARGE SCALE GENOMIC DNA]</scope>
    <source>
        <strain evidence="2 3">Lmie10</strain>
    </source>
</reference>
<dbReference type="InterPro" id="IPR027417">
    <property type="entry name" value="P-loop_NTPase"/>
</dbReference>
<dbReference type="GO" id="GO:0016787">
    <property type="term" value="F:hydrolase activity"/>
    <property type="evidence" value="ECO:0007669"/>
    <property type="project" value="InterPro"/>
</dbReference>
<keyword evidence="2" id="KW-0347">Helicase</keyword>
<organism evidence="2 3">
    <name type="scientific">Microvirga tunisiensis</name>
    <dbReference type="NCBI Taxonomy" id="2108360"/>
    <lineage>
        <taxon>Bacteria</taxon>
        <taxon>Pseudomonadati</taxon>
        <taxon>Pseudomonadota</taxon>
        <taxon>Alphaproteobacteria</taxon>
        <taxon>Hyphomicrobiales</taxon>
        <taxon>Methylobacteriaceae</taxon>
        <taxon>Microvirga</taxon>
    </lineage>
</organism>
<dbReference type="GO" id="GO:0003677">
    <property type="term" value="F:DNA binding"/>
    <property type="evidence" value="ECO:0007669"/>
    <property type="project" value="InterPro"/>
</dbReference>
<accession>A0A5N7N316</accession>
<evidence type="ECO:0000313" key="2">
    <source>
        <dbReference type="EMBL" id="MPR30116.1"/>
    </source>
</evidence>